<organism evidence="8 9">
    <name type="scientific">Hymenoscyphus fraxineus</name>
    <dbReference type="NCBI Taxonomy" id="746836"/>
    <lineage>
        <taxon>Eukaryota</taxon>
        <taxon>Fungi</taxon>
        <taxon>Dikarya</taxon>
        <taxon>Ascomycota</taxon>
        <taxon>Pezizomycotina</taxon>
        <taxon>Leotiomycetes</taxon>
        <taxon>Helotiales</taxon>
        <taxon>Helotiaceae</taxon>
        <taxon>Hymenoscyphus</taxon>
    </lineage>
</organism>
<feature type="transmembrane region" description="Helical" evidence="7">
    <location>
        <begin position="501"/>
        <end position="519"/>
    </location>
</feature>
<evidence type="ECO:0000256" key="4">
    <source>
        <dbReference type="ARBA" id="ARBA00022989"/>
    </source>
</evidence>
<sequence>MSSLEDGKSSHGSNPSKDLRKSSVTSVLGDRSVPDYEVLSADEAALVALGYKQEFKREFSLWTTFCVSFAVLGLLPSFASTLYYGMGYAGTGGMVWGWLISWFFIQCVAMGMAELCSSMPTSGGLYYAAAVLAPPGYGPFAAWITGWSNWMVQVTGAPSVDYALSAMVLACASITHPGYVPQNYHTFLLTVFVMLIHACISSMPTLWIARYNSFGSTLNMIALFIVIIMIPVSVTGTADTPKFFPSNHVWSVQNGTDWPDGIAVLMSFLAIIWTMSGYDAPFHLSEECSNANIAAPRAIVMTSGVGGLAGWALQLVVAYTVADIPAVIDSSLGQPWASYLVQVMPQNTALAILALTIVCGFSMGQGCMVAASRVTFAYARDDCFPASNWIKKVNKHTYTPVNAVWFNTAIGICLLLLIFGGSVAIGAIFSVGAIAAMVAFTIPIFIRVFFVGDRFRAGPWHLGKFSKPIGMMSCAFILIMMPMLCFPSVRGNNLTAELMNWTVVVYGVPMMFVIIWWFVSAKKWFKGPVINVEHHMLGRNEVYEGVESAGDASNIVDKNRDFSGANLPAAEV</sequence>
<dbReference type="PIRSF" id="PIRSF006060">
    <property type="entry name" value="AA_transporter"/>
    <property type="match status" value="1"/>
</dbReference>
<comment type="caution">
    <text evidence="8">The sequence shown here is derived from an EMBL/GenBank/DDBJ whole genome shotgun (WGS) entry which is preliminary data.</text>
</comment>
<keyword evidence="5 7" id="KW-0472">Membrane</keyword>
<dbReference type="PANTHER" id="PTHR45649">
    <property type="entry name" value="AMINO-ACID PERMEASE BAT1"/>
    <property type="match status" value="1"/>
</dbReference>
<keyword evidence="4 7" id="KW-1133">Transmembrane helix</keyword>
<dbReference type="GO" id="GO:0015101">
    <property type="term" value="F:organic cation transmembrane transporter activity"/>
    <property type="evidence" value="ECO:0007669"/>
    <property type="project" value="UniProtKB-ARBA"/>
</dbReference>
<feature type="transmembrane region" description="Helical" evidence="7">
    <location>
        <begin position="125"/>
        <end position="144"/>
    </location>
</feature>
<evidence type="ECO:0000313" key="9">
    <source>
        <dbReference type="Proteomes" id="UP000696280"/>
    </source>
</evidence>
<evidence type="ECO:0000256" key="7">
    <source>
        <dbReference type="SAM" id="Phobius"/>
    </source>
</evidence>
<dbReference type="OrthoDB" id="4476201at2759"/>
<name>A0A9N9PE69_9HELO</name>
<proteinExistence type="predicted"/>
<feature type="transmembrane region" description="Helical" evidence="7">
    <location>
        <begin position="258"/>
        <end position="278"/>
    </location>
</feature>
<dbReference type="FunFam" id="1.20.1740.10:FF:000046">
    <property type="entry name" value="Amino-acid permease, putative"/>
    <property type="match status" value="1"/>
</dbReference>
<dbReference type="PANTHER" id="PTHR45649:SF29">
    <property type="entry name" value="AMINO ACID TRANSPORTER (EUROFUNG)"/>
    <property type="match status" value="1"/>
</dbReference>
<feature type="transmembrane region" description="Helical" evidence="7">
    <location>
        <begin position="95"/>
        <end position="113"/>
    </location>
</feature>
<dbReference type="Gene3D" id="1.20.1740.10">
    <property type="entry name" value="Amino acid/polyamine transporter I"/>
    <property type="match status" value="1"/>
</dbReference>
<reference evidence="8" key="1">
    <citation type="submission" date="2021-07" db="EMBL/GenBank/DDBJ databases">
        <authorList>
            <person name="Durling M."/>
        </authorList>
    </citation>
    <scope>NUCLEOTIDE SEQUENCE</scope>
</reference>
<evidence type="ECO:0000313" key="8">
    <source>
        <dbReference type="EMBL" id="CAG8948754.1"/>
    </source>
</evidence>
<feature type="transmembrane region" description="Helical" evidence="7">
    <location>
        <begin position="349"/>
        <end position="371"/>
    </location>
</feature>
<accession>A0A9N9PE69</accession>
<gene>
    <name evidence="8" type="ORF">HYFRA_00001875</name>
</gene>
<feature type="transmembrane region" description="Helical" evidence="7">
    <location>
        <begin position="187"/>
        <end position="209"/>
    </location>
</feature>
<feature type="transmembrane region" description="Helical" evidence="7">
    <location>
        <begin position="59"/>
        <end position="83"/>
    </location>
</feature>
<feature type="transmembrane region" description="Helical" evidence="7">
    <location>
        <begin position="425"/>
        <end position="449"/>
    </location>
</feature>
<dbReference type="EMBL" id="CAJVRL010000001">
    <property type="protein sequence ID" value="CAG8948754.1"/>
    <property type="molecule type" value="Genomic_DNA"/>
</dbReference>
<evidence type="ECO:0008006" key="10">
    <source>
        <dbReference type="Google" id="ProtNLM"/>
    </source>
</evidence>
<evidence type="ECO:0000256" key="2">
    <source>
        <dbReference type="ARBA" id="ARBA00022448"/>
    </source>
</evidence>
<dbReference type="InterPro" id="IPR002293">
    <property type="entry name" value="AA/rel_permease1"/>
</dbReference>
<keyword evidence="3 7" id="KW-0812">Transmembrane</keyword>
<evidence type="ECO:0000256" key="3">
    <source>
        <dbReference type="ARBA" id="ARBA00022692"/>
    </source>
</evidence>
<dbReference type="Proteomes" id="UP000696280">
    <property type="component" value="Unassembled WGS sequence"/>
</dbReference>
<evidence type="ECO:0000256" key="5">
    <source>
        <dbReference type="ARBA" id="ARBA00023136"/>
    </source>
</evidence>
<dbReference type="AlphaFoldDB" id="A0A9N9PE69"/>
<feature type="transmembrane region" description="Helical" evidence="7">
    <location>
        <begin position="469"/>
        <end position="489"/>
    </location>
</feature>
<dbReference type="Pfam" id="PF13520">
    <property type="entry name" value="AA_permease_2"/>
    <property type="match status" value="1"/>
</dbReference>
<feature type="transmembrane region" description="Helical" evidence="7">
    <location>
        <begin position="221"/>
        <end position="238"/>
    </location>
</feature>
<feature type="region of interest" description="Disordered" evidence="6">
    <location>
        <begin position="1"/>
        <end position="25"/>
    </location>
</feature>
<evidence type="ECO:0000256" key="1">
    <source>
        <dbReference type="ARBA" id="ARBA00004141"/>
    </source>
</evidence>
<keyword evidence="9" id="KW-1185">Reference proteome</keyword>
<feature type="transmembrane region" description="Helical" evidence="7">
    <location>
        <begin position="401"/>
        <end position="419"/>
    </location>
</feature>
<protein>
    <recommendedName>
        <fullName evidence="10">Amino acid transporter</fullName>
    </recommendedName>
</protein>
<feature type="transmembrane region" description="Helical" evidence="7">
    <location>
        <begin position="299"/>
        <end position="322"/>
    </location>
</feature>
<feature type="compositionally biased region" description="Polar residues" evidence="6">
    <location>
        <begin position="10"/>
        <end position="25"/>
    </location>
</feature>
<keyword evidence="2" id="KW-0813">Transport</keyword>
<comment type="subcellular location">
    <subcellularLocation>
        <location evidence="1">Membrane</location>
        <topology evidence="1">Multi-pass membrane protein</topology>
    </subcellularLocation>
</comment>
<evidence type="ECO:0000256" key="6">
    <source>
        <dbReference type="SAM" id="MobiDB-lite"/>
    </source>
</evidence>
<dbReference type="GO" id="GO:0016020">
    <property type="term" value="C:membrane"/>
    <property type="evidence" value="ECO:0007669"/>
    <property type="project" value="UniProtKB-SubCell"/>
</dbReference>